<reference evidence="3" key="1">
    <citation type="submission" date="2015-12" db="EMBL/GenBank/DDBJ databases">
        <authorList>
            <person name="Shamseldin A."/>
            <person name="Moawad H."/>
            <person name="Abd El-Rahim W.M."/>
            <person name="Sadowsky M.J."/>
        </authorList>
    </citation>
    <scope>NUCLEOTIDE SEQUENCE [LARGE SCALE GENOMIC DNA]</scope>
    <source>
        <strain evidence="3">2538-88</strain>
    </source>
</reference>
<evidence type="ECO:0000313" key="3">
    <source>
        <dbReference type="Proteomes" id="UP000075346"/>
    </source>
</evidence>
<evidence type="ECO:0000259" key="1">
    <source>
        <dbReference type="Pfam" id="PF00535"/>
    </source>
</evidence>
<protein>
    <recommendedName>
        <fullName evidence="1">Glycosyltransferase 2-like domain-containing protein</fullName>
    </recommendedName>
</protein>
<feature type="domain" description="Glycosyltransferase 2-like" evidence="1">
    <location>
        <begin position="8"/>
        <end position="133"/>
    </location>
</feature>
<dbReference type="EMBL" id="LOBR01000129">
    <property type="protein sequence ID" value="KYN80124.1"/>
    <property type="molecule type" value="Genomic_DNA"/>
</dbReference>
<dbReference type="SUPFAM" id="SSF53448">
    <property type="entry name" value="Nucleotide-diphospho-sugar transferases"/>
    <property type="match status" value="1"/>
</dbReference>
<dbReference type="Proteomes" id="UP000075346">
    <property type="component" value="Unassembled WGS sequence"/>
</dbReference>
<dbReference type="PANTHER" id="PTHR43685:SF2">
    <property type="entry name" value="GLYCOSYLTRANSFERASE 2-LIKE DOMAIN-CONTAINING PROTEIN"/>
    <property type="match status" value="1"/>
</dbReference>
<dbReference type="Pfam" id="PF00535">
    <property type="entry name" value="Glycos_transf_2"/>
    <property type="match status" value="1"/>
</dbReference>
<gene>
    <name evidence="2" type="ORF">ATY37_08285</name>
</gene>
<dbReference type="RefSeq" id="WP_061898322.1">
    <property type="nucleotide sequence ID" value="NZ_LOBR01000129.1"/>
</dbReference>
<evidence type="ECO:0000313" key="2">
    <source>
        <dbReference type="EMBL" id="KYN80124.1"/>
    </source>
</evidence>
<dbReference type="InterPro" id="IPR050834">
    <property type="entry name" value="Glycosyltransf_2"/>
</dbReference>
<dbReference type="CDD" id="cd00761">
    <property type="entry name" value="Glyco_tranf_GTA_type"/>
    <property type="match status" value="1"/>
</dbReference>
<sequence length="271" mass="30914">MKKYKVAIFTAYYNRENDVSESISSLLNQTYDDFVVVAINDGSTDNTLSKMKDINDDRLIIIDKDNSGFVSSMIYAINKIDSEYIAIHGSGDISYPDRISLQVEVLDNNPNVGVVGCHYKNTDLTRNKSVEFHNLSGLIKGPEMAIQLSMKNPLTQGEVMLRRDVYNKVGGYNPLFIFSQDYDLWTRISKVTDFFIIPKILYERYVRFDGVSGNVNKIAIQQYLASVARVNSFVDNSDINVLSVFKKINDPILSKRLIRLNVRAILYEKIY</sequence>
<name>A0A151KS37_9VIBR</name>
<feature type="non-terminal residue" evidence="2">
    <location>
        <position position="271"/>
    </location>
</feature>
<comment type="caution">
    <text evidence="2">The sequence shown here is derived from an EMBL/GenBank/DDBJ whole genome shotgun (WGS) entry which is preliminary data.</text>
</comment>
<dbReference type="Gene3D" id="3.90.550.10">
    <property type="entry name" value="Spore Coat Polysaccharide Biosynthesis Protein SpsA, Chain A"/>
    <property type="match status" value="1"/>
</dbReference>
<dbReference type="PANTHER" id="PTHR43685">
    <property type="entry name" value="GLYCOSYLTRANSFERASE"/>
    <property type="match status" value="1"/>
</dbReference>
<dbReference type="AlphaFoldDB" id="A0A151KS37"/>
<accession>A0A151KS37</accession>
<proteinExistence type="predicted"/>
<organism evidence="2 3">
    <name type="scientific">Vibrio cidicii</name>
    <dbReference type="NCBI Taxonomy" id="1763883"/>
    <lineage>
        <taxon>Bacteria</taxon>
        <taxon>Pseudomonadati</taxon>
        <taxon>Pseudomonadota</taxon>
        <taxon>Gammaproteobacteria</taxon>
        <taxon>Vibrionales</taxon>
        <taxon>Vibrionaceae</taxon>
        <taxon>Vibrio</taxon>
    </lineage>
</organism>
<dbReference type="InterPro" id="IPR029044">
    <property type="entry name" value="Nucleotide-diphossugar_trans"/>
</dbReference>
<dbReference type="InterPro" id="IPR001173">
    <property type="entry name" value="Glyco_trans_2-like"/>
</dbReference>